<keyword evidence="2" id="KW-1185">Reference proteome</keyword>
<proteinExistence type="predicted"/>
<gene>
    <name evidence="1" type="ORF">GCM10023335_45890</name>
</gene>
<name>A0ABP9J2A1_9ACTN</name>
<organism evidence="1 2">
    <name type="scientific">Streptomyces siamensis</name>
    <dbReference type="NCBI Taxonomy" id="1274986"/>
    <lineage>
        <taxon>Bacteria</taxon>
        <taxon>Bacillati</taxon>
        <taxon>Actinomycetota</taxon>
        <taxon>Actinomycetes</taxon>
        <taxon>Kitasatosporales</taxon>
        <taxon>Streptomycetaceae</taxon>
        <taxon>Streptomyces</taxon>
    </lineage>
</organism>
<sequence length="243" mass="27261">MTNSLEIAESLIYIVGRMPPHPPRTPALPVLPYRKPTRDRDYWVFDDVLPDVDAVRARCVAKDDWVEGHPYTSESWPGLRTMPGLEPGELTCVESLVRKATGARELWQQSTPTGATLNHNCIQVVGKHEGEPRPHTDSRALCRYAAVLYLNPNVPKDCGTSFFRQNLPGGRLGGNTVAAPHNNLVEALGTRFVAPDSFVEDVRVPHRYNRLLLYQANLMHSATDYCGSTMEDKRMTAVFFWMA</sequence>
<evidence type="ECO:0000313" key="1">
    <source>
        <dbReference type="EMBL" id="GAA5018359.1"/>
    </source>
</evidence>
<evidence type="ECO:0000313" key="2">
    <source>
        <dbReference type="Proteomes" id="UP001501759"/>
    </source>
</evidence>
<dbReference type="InterPro" id="IPR045617">
    <property type="entry name" value="DUF6445"/>
</dbReference>
<dbReference type="EMBL" id="BAABKB010000016">
    <property type="protein sequence ID" value="GAA5018359.1"/>
    <property type="molecule type" value="Genomic_DNA"/>
</dbReference>
<dbReference type="Proteomes" id="UP001501759">
    <property type="component" value="Unassembled WGS sequence"/>
</dbReference>
<comment type="caution">
    <text evidence="1">The sequence shown here is derived from an EMBL/GenBank/DDBJ whole genome shotgun (WGS) entry which is preliminary data.</text>
</comment>
<reference evidence="2" key="1">
    <citation type="journal article" date="2019" name="Int. J. Syst. Evol. Microbiol.">
        <title>The Global Catalogue of Microorganisms (GCM) 10K type strain sequencing project: providing services to taxonomists for standard genome sequencing and annotation.</title>
        <authorList>
            <consortium name="The Broad Institute Genomics Platform"/>
            <consortium name="The Broad Institute Genome Sequencing Center for Infectious Disease"/>
            <person name="Wu L."/>
            <person name="Ma J."/>
        </authorList>
    </citation>
    <scope>NUCLEOTIDE SEQUENCE [LARGE SCALE GENOMIC DNA]</scope>
    <source>
        <strain evidence="2">JCM 18409</strain>
    </source>
</reference>
<accession>A0ABP9J2A1</accession>
<dbReference type="Pfam" id="PF20043">
    <property type="entry name" value="DUF6445"/>
    <property type="match status" value="1"/>
</dbReference>
<protein>
    <submittedName>
        <fullName evidence="1">Uncharacterized protein</fullName>
    </submittedName>
</protein>